<reference evidence="8 9" key="1">
    <citation type="submission" date="2019-03" db="EMBL/GenBank/DDBJ databases">
        <title>Genomic Encyclopedia of Type Strains, Phase IV (KMG-IV): sequencing the most valuable type-strain genomes for metagenomic binning, comparative biology and taxonomic classification.</title>
        <authorList>
            <person name="Goeker M."/>
        </authorList>
    </citation>
    <scope>NUCLEOTIDE SEQUENCE [LARGE SCALE GENOMIC DNA]</scope>
    <source>
        <strain evidence="8 9">JA181</strain>
    </source>
</reference>
<dbReference type="Proteomes" id="UP000295484">
    <property type="component" value="Unassembled WGS sequence"/>
</dbReference>
<keyword evidence="5" id="KW-1133">Transmembrane helix</keyword>
<evidence type="ECO:0000256" key="6">
    <source>
        <dbReference type="ARBA" id="ARBA00023136"/>
    </source>
</evidence>
<dbReference type="PANTHER" id="PTHR30558">
    <property type="entry name" value="EXBD MEMBRANE COMPONENT OF PMF-DRIVEN MACROMOLECULE IMPORT SYSTEM"/>
    <property type="match status" value="1"/>
</dbReference>
<evidence type="ECO:0000256" key="3">
    <source>
        <dbReference type="ARBA" id="ARBA00022475"/>
    </source>
</evidence>
<keyword evidence="7" id="KW-0653">Protein transport</keyword>
<evidence type="ECO:0000313" key="9">
    <source>
        <dbReference type="Proteomes" id="UP000295484"/>
    </source>
</evidence>
<dbReference type="PANTHER" id="PTHR30558:SF3">
    <property type="entry name" value="BIOPOLYMER TRANSPORT PROTEIN EXBD-RELATED"/>
    <property type="match status" value="1"/>
</dbReference>
<evidence type="ECO:0000256" key="7">
    <source>
        <dbReference type="RuleBase" id="RU003879"/>
    </source>
</evidence>
<comment type="caution">
    <text evidence="8">The sequence shown here is derived from an EMBL/GenBank/DDBJ whole genome shotgun (WGS) entry which is preliminary data.</text>
</comment>
<dbReference type="InterPro" id="IPR003400">
    <property type="entry name" value="ExbD"/>
</dbReference>
<evidence type="ECO:0000256" key="4">
    <source>
        <dbReference type="ARBA" id="ARBA00022692"/>
    </source>
</evidence>
<comment type="subcellular location">
    <subcellularLocation>
        <location evidence="1">Cell membrane</location>
        <topology evidence="1">Single-pass membrane protein</topology>
    </subcellularLocation>
    <subcellularLocation>
        <location evidence="7">Cell membrane</location>
        <topology evidence="7">Single-pass type II membrane protein</topology>
    </subcellularLocation>
</comment>
<dbReference type="AlphaFoldDB" id="A0A4V3GTY5"/>
<keyword evidence="7" id="KW-0813">Transport</keyword>
<evidence type="ECO:0000256" key="5">
    <source>
        <dbReference type="ARBA" id="ARBA00022989"/>
    </source>
</evidence>
<evidence type="ECO:0000256" key="1">
    <source>
        <dbReference type="ARBA" id="ARBA00004162"/>
    </source>
</evidence>
<accession>A0A4V3GTY5</accession>
<organism evidence="8 9">
    <name type="scientific">Rhodovulum visakhapatnamense</name>
    <dbReference type="NCBI Taxonomy" id="364297"/>
    <lineage>
        <taxon>Bacteria</taxon>
        <taxon>Pseudomonadati</taxon>
        <taxon>Pseudomonadota</taxon>
        <taxon>Alphaproteobacteria</taxon>
        <taxon>Rhodobacterales</taxon>
        <taxon>Paracoccaceae</taxon>
        <taxon>Rhodovulum</taxon>
    </lineage>
</organism>
<dbReference type="GO" id="GO:0005886">
    <property type="term" value="C:plasma membrane"/>
    <property type="evidence" value="ECO:0007669"/>
    <property type="project" value="UniProtKB-SubCell"/>
</dbReference>
<dbReference type="GO" id="GO:0015031">
    <property type="term" value="P:protein transport"/>
    <property type="evidence" value="ECO:0007669"/>
    <property type="project" value="UniProtKB-KW"/>
</dbReference>
<name>A0A4V3GTY5_9RHOB</name>
<comment type="similarity">
    <text evidence="2 7">Belongs to the ExbD/TolR family.</text>
</comment>
<protein>
    <submittedName>
        <fullName evidence="8">Outer membrane transport energization protein ExbD</fullName>
    </submittedName>
</protein>
<dbReference type="EMBL" id="SOEB01000012">
    <property type="protein sequence ID" value="TDX28247.1"/>
    <property type="molecule type" value="Genomic_DNA"/>
</dbReference>
<keyword evidence="3" id="KW-1003">Cell membrane</keyword>
<keyword evidence="4 7" id="KW-0812">Transmembrane</keyword>
<dbReference type="GO" id="GO:0022857">
    <property type="term" value="F:transmembrane transporter activity"/>
    <property type="evidence" value="ECO:0007669"/>
    <property type="project" value="InterPro"/>
</dbReference>
<dbReference type="RefSeq" id="WP_341800928.1">
    <property type="nucleotide sequence ID" value="NZ_SOEB01000012.1"/>
</dbReference>
<evidence type="ECO:0000256" key="2">
    <source>
        <dbReference type="ARBA" id="ARBA00005811"/>
    </source>
</evidence>
<proteinExistence type="inferred from homology"/>
<evidence type="ECO:0000313" key="8">
    <source>
        <dbReference type="EMBL" id="TDX28247.1"/>
    </source>
</evidence>
<sequence>MSLTPLVDVIFLLLLFFMLSSTFTRFAEIDLSAAAPGGAVAMPDTKPLFLQLDPEGLRMNGRDMPLEALADTLAGAPAEGPAEDAQPVLVALQGAVSAQRLTDLLVVLRAVPGLRVTVLGAS</sequence>
<keyword evidence="6" id="KW-0472">Membrane</keyword>
<gene>
    <name evidence="8" type="ORF">EV657_11275</name>
</gene>
<dbReference type="Pfam" id="PF02472">
    <property type="entry name" value="ExbD"/>
    <property type="match status" value="1"/>
</dbReference>